<evidence type="ECO:0000256" key="3">
    <source>
        <dbReference type="ARBA" id="ARBA00022833"/>
    </source>
</evidence>
<dbReference type="SMART" id="SM00980">
    <property type="entry name" value="THAP"/>
    <property type="match status" value="1"/>
</dbReference>
<evidence type="ECO:0000256" key="4">
    <source>
        <dbReference type="ARBA" id="ARBA00023125"/>
    </source>
</evidence>
<dbReference type="InterPro" id="IPR048365">
    <property type="entry name" value="TNP-like_RNaseH_N"/>
</dbReference>
<reference evidence="6 7" key="1">
    <citation type="submission" date="2019-08" db="EMBL/GenBank/DDBJ databases">
        <title>Whole genome of Aphis craccivora.</title>
        <authorList>
            <person name="Voronova N.V."/>
            <person name="Shulinski R.S."/>
            <person name="Bandarenka Y.V."/>
            <person name="Zhorov D.G."/>
            <person name="Warner D."/>
        </authorList>
    </citation>
    <scope>NUCLEOTIDE SEQUENCE [LARGE SCALE GENOMIC DNA]</scope>
    <source>
        <strain evidence="6">180601</strain>
        <tissue evidence="6">Whole Body</tissue>
    </source>
</reference>
<evidence type="ECO:0000259" key="5">
    <source>
        <dbReference type="SMART" id="SM00980"/>
    </source>
</evidence>
<keyword evidence="2" id="KW-0863">Zinc-finger</keyword>
<keyword evidence="3" id="KW-0862">Zinc</keyword>
<evidence type="ECO:0000313" key="6">
    <source>
        <dbReference type="EMBL" id="KAF0746755.1"/>
    </source>
</evidence>
<keyword evidence="1" id="KW-0479">Metal-binding</keyword>
<dbReference type="AlphaFoldDB" id="A0A6G0Y037"/>
<dbReference type="Proteomes" id="UP000478052">
    <property type="component" value="Unassembled WGS sequence"/>
</dbReference>
<evidence type="ECO:0000256" key="1">
    <source>
        <dbReference type="ARBA" id="ARBA00022723"/>
    </source>
</evidence>
<organism evidence="6 7">
    <name type="scientific">Aphis craccivora</name>
    <name type="common">Cowpea aphid</name>
    <dbReference type="NCBI Taxonomy" id="307492"/>
    <lineage>
        <taxon>Eukaryota</taxon>
        <taxon>Metazoa</taxon>
        <taxon>Ecdysozoa</taxon>
        <taxon>Arthropoda</taxon>
        <taxon>Hexapoda</taxon>
        <taxon>Insecta</taxon>
        <taxon>Pterygota</taxon>
        <taxon>Neoptera</taxon>
        <taxon>Paraneoptera</taxon>
        <taxon>Hemiptera</taxon>
        <taxon>Sternorrhyncha</taxon>
        <taxon>Aphidomorpha</taxon>
        <taxon>Aphidoidea</taxon>
        <taxon>Aphididae</taxon>
        <taxon>Aphidini</taxon>
        <taxon>Aphis</taxon>
        <taxon>Aphis</taxon>
    </lineage>
</organism>
<dbReference type="GO" id="GO:0008270">
    <property type="term" value="F:zinc ion binding"/>
    <property type="evidence" value="ECO:0007669"/>
    <property type="project" value="UniProtKB-KW"/>
</dbReference>
<protein>
    <submittedName>
        <fullName evidence="6">THAP-type domain-containing protein</fullName>
    </submittedName>
</protein>
<accession>A0A6G0Y037</accession>
<dbReference type="GO" id="GO:0003677">
    <property type="term" value="F:DNA binding"/>
    <property type="evidence" value="ECO:0007669"/>
    <property type="project" value="UniProtKB-KW"/>
</dbReference>
<keyword evidence="7" id="KW-1185">Reference proteome</keyword>
<feature type="domain" description="THAP-type" evidence="5">
    <location>
        <begin position="6"/>
        <end position="91"/>
    </location>
</feature>
<proteinExistence type="predicted"/>
<dbReference type="Pfam" id="PF21787">
    <property type="entry name" value="TNP-like_RNaseH_N"/>
    <property type="match status" value="1"/>
</dbReference>
<evidence type="ECO:0000313" key="7">
    <source>
        <dbReference type="Proteomes" id="UP000478052"/>
    </source>
</evidence>
<dbReference type="EMBL" id="VUJU01007091">
    <property type="protein sequence ID" value="KAF0746755.1"/>
    <property type="molecule type" value="Genomic_DNA"/>
</dbReference>
<sequence length="436" mass="48289">MGRAAYKCCVNNCLFKGGVSHRFPNPKLYMATMKEWIKTIGPQYFDGLGPEIIYHTKRICSNHFTSSSYSLGTNRLNKNSILVLNLAISIETVEQTVPKTVCAIPHTTIASTDSEDFDRHFVSNVRSPSPASDLSGFESLHCDDENDLMFNGSADYPNSGIGYADVVGVNVRKTNSKKKTFGLLCKIGMKRSSQLTPKCKSLYADSNFSCRNGVGQHFKFETVKSDDMTTAATIFTKLQLRETNNKVKGRRFSLEEKLLSLSPYKKSAKSYSILSKLFTLPGRRTLTNLLSKLPTGTGIDKTIIKVLGQNVKNLTSRQKYCVVLFDEMSLESNLQYCCTGSISGFEDNGVSRTQNFADHALVFMIRGVIKKYKQPISCTFCKSTTSSHDLANQIRNVLKAVQSTGLKIVATISDQGATNIAAINILKNDTTAHYLR</sequence>
<dbReference type="SUPFAM" id="SSF57716">
    <property type="entry name" value="Glucocorticoid receptor-like (DNA-binding domain)"/>
    <property type="match status" value="1"/>
</dbReference>
<keyword evidence="4" id="KW-0238">DNA-binding</keyword>
<comment type="caution">
    <text evidence="6">The sequence shown here is derived from an EMBL/GenBank/DDBJ whole genome shotgun (WGS) entry which is preliminary data.</text>
</comment>
<dbReference type="Pfam" id="PF05485">
    <property type="entry name" value="THAP"/>
    <property type="match status" value="1"/>
</dbReference>
<evidence type="ECO:0000256" key="2">
    <source>
        <dbReference type="ARBA" id="ARBA00022771"/>
    </source>
</evidence>
<dbReference type="OrthoDB" id="6628777at2759"/>
<dbReference type="InterPro" id="IPR006612">
    <property type="entry name" value="THAP_Znf"/>
</dbReference>
<gene>
    <name evidence="6" type="ORF">FWK35_00017206</name>
</gene>
<name>A0A6G0Y037_APHCR</name>